<feature type="compositionally biased region" description="Low complexity" evidence="17">
    <location>
        <begin position="560"/>
        <end position="573"/>
    </location>
</feature>
<keyword evidence="7" id="KW-0378">Hydrolase</keyword>
<dbReference type="Pfam" id="PF01048">
    <property type="entry name" value="PNP_UDP_1"/>
    <property type="match status" value="1"/>
</dbReference>
<dbReference type="InParanoid" id="Q2GTD9"/>
<dbReference type="EMBL" id="CH408034">
    <property type="protein sequence ID" value="EAQ84751.1"/>
    <property type="molecule type" value="Genomic_DNA"/>
</dbReference>
<comment type="catalytic activity">
    <reaction evidence="1">
        <text>Hydrolysis of terminal, non-reducing beta-D-glucosyl residues with release of beta-D-glucose.</text>
        <dbReference type="EC" id="3.2.1.21"/>
    </reaction>
</comment>
<dbReference type="STRING" id="306901.Q2GTD9"/>
<evidence type="ECO:0000256" key="9">
    <source>
        <dbReference type="ARBA" id="ARBA00023277"/>
    </source>
</evidence>
<dbReference type="InterPro" id="IPR036962">
    <property type="entry name" value="Glyco_hydro_3_N_sf"/>
</dbReference>
<evidence type="ECO:0000256" key="7">
    <source>
        <dbReference type="ARBA" id="ARBA00022801"/>
    </source>
</evidence>
<dbReference type="SMART" id="SM00248">
    <property type="entry name" value="ANK"/>
    <property type="match status" value="12"/>
</dbReference>
<dbReference type="FunFam" id="3.20.20.300:FF:000002">
    <property type="entry name" value="Probable beta-glucosidase"/>
    <property type="match status" value="1"/>
</dbReference>
<dbReference type="Gene3D" id="3.40.50.300">
    <property type="entry name" value="P-loop containing nucleotide triphosphate hydrolases"/>
    <property type="match status" value="1"/>
</dbReference>
<dbReference type="OMA" id="FLEYSAY"/>
<feature type="region of interest" description="Disordered" evidence="17">
    <location>
        <begin position="460"/>
        <end position="589"/>
    </location>
</feature>
<dbReference type="Gene3D" id="3.40.50.1580">
    <property type="entry name" value="Nucleoside phosphorylase domain"/>
    <property type="match status" value="1"/>
</dbReference>
<keyword evidence="5" id="KW-0732">Signal</keyword>
<dbReference type="InterPro" id="IPR036881">
    <property type="entry name" value="Glyco_hydro_3_C_sf"/>
</dbReference>
<accession>Q2GTD9</accession>
<dbReference type="InterPro" id="IPR027417">
    <property type="entry name" value="P-loop_NTPase"/>
</dbReference>
<dbReference type="GO" id="GO:0009251">
    <property type="term" value="P:glucan catabolic process"/>
    <property type="evidence" value="ECO:0007669"/>
    <property type="project" value="TreeGrafter"/>
</dbReference>
<feature type="repeat" description="ANK" evidence="16">
    <location>
        <begin position="1612"/>
        <end position="1644"/>
    </location>
</feature>
<dbReference type="RefSeq" id="XP_001226692.1">
    <property type="nucleotide sequence ID" value="XM_001226691.1"/>
</dbReference>
<dbReference type="PRINTS" id="PR01415">
    <property type="entry name" value="ANKYRIN"/>
</dbReference>
<comment type="pathway">
    <text evidence="2">Glycan metabolism; cellulose degradation.</text>
</comment>
<evidence type="ECO:0000256" key="13">
    <source>
        <dbReference type="ARBA" id="ARBA00078013"/>
    </source>
</evidence>
<dbReference type="GO" id="GO:0009116">
    <property type="term" value="P:nucleoside metabolic process"/>
    <property type="evidence" value="ECO:0007669"/>
    <property type="project" value="InterPro"/>
</dbReference>
<dbReference type="PROSITE" id="PS50837">
    <property type="entry name" value="NACHT"/>
    <property type="match status" value="1"/>
</dbReference>
<dbReference type="PANTHER" id="PTHR42715">
    <property type="entry name" value="BETA-GLUCOSIDASE"/>
    <property type="match status" value="1"/>
</dbReference>
<feature type="repeat" description="ANK" evidence="16">
    <location>
        <begin position="1511"/>
        <end position="1543"/>
    </location>
</feature>
<dbReference type="InterPro" id="IPR035994">
    <property type="entry name" value="Nucleoside_phosphorylase_sf"/>
</dbReference>
<dbReference type="OrthoDB" id="194358at2759"/>
<evidence type="ECO:0000256" key="1">
    <source>
        <dbReference type="ARBA" id="ARBA00000448"/>
    </source>
</evidence>
<evidence type="ECO:0000256" key="15">
    <source>
        <dbReference type="ARBA" id="ARBA00083611"/>
    </source>
</evidence>
<evidence type="ECO:0000256" key="3">
    <source>
        <dbReference type="ARBA" id="ARBA00005336"/>
    </source>
</evidence>
<feature type="compositionally biased region" description="Low complexity" evidence="17">
    <location>
        <begin position="511"/>
        <end position="544"/>
    </location>
</feature>
<evidence type="ECO:0000256" key="4">
    <source>
        <dbReference type="ARBA" id="ARBA00012744"/>
    </source>
</evidence>
<feature type="domain" description="NACHT" evidence="18">
    <location>
        <begin position="944"/>
        <end position="1090"/>
    </location>
</feature>
<evidence type="ECO:0000256" key="14">
    <source>
        <dbReference type="ARBA" id="ARBA00083231"/>
    </source>
</evidence>
<dbReference type="SUPFAM" id="SSF52540">
    <property type="entry name" value="P-loop containing nucleoside triphosphate hydrolases"/>
    <property type="match status" value="1"/>
</dbReference>
<gene>
    <name evidence="19" type="ORF">CHGG_08765</name>
</gene>
<dbReference type="InterPro" id="IPR007111">
    <property type="entry name" value="NACHT_NTPase"/>
</dbReference>
<dbReference type="PRINTS" id="PR00133">
    <property type="entry name" value="GLHYDRLASE3"/>
</dbReference>
<evidence type="ECO:0000313" key="20">
    <source>
        <dbReference type="Proteomes" id="UP000001056"/>
    </source>
</evidence>
<dbReference type="PROSITE" id="PS50297">
    <property type="entry name" value="ANK_REP_REGION"/>
    <property type="match status" value="5"/>
</dbReference>
<proteinExistence type="inferred from homology"/>
<dbReference type="PROSITE" id="PS50088">
    <property type="entry name" value="ANK_REPEAT"/>
    <property type="match status" value="8"/>
</dbReference>
<dbReference type="InterPro" id="IPR017853">
    <property type="entry name" value="GH"/>
</dbReference>
<evidence type="ECO:0000256" key="5">
    <source>
        <dbReference type="ARBA" id="ARBA00022729"/>
    </source>
</evidence>
<dbReference type="Pfam" id="PF24883">
    <property type="entry name" value="NPHP3_N"/>
    <property type="match status" value="1"/>
</dbReference>
<dbReference type="Gene3D" id="3.40.50.1700">
    <property type="entry name" value="Glycoside hydrolase family 3 C-terminal domain"/>
    <property type="match status" value="1"/>
</dbReference>
<dbReference type="PANTHER" id="PTHR42715:SF5">
    <property type="entry name" value="BETA-GLUCOSIDASE M-RELATED"/>
    <property type="match status" value="1"/>
</dbReference>
<evidence type="ECO:0000256" key="11">
    <source>
        <dbReference type="ARBA" id="ARBA00023326"/>
    </source>
</evidence>
<feature type="repeat" description="ANK" evidence="16">
    <location>
        <begin position="1791"/>
        <end position="1824"/>
    </location>
</feature>
<dbReference type="GO" id="GO:0008422">
    <property type="term" value="F:beta-glucosidase activity"/>
    <property type="evidence" value="ECO:0007669"/>
    <property type="project" value="UniProtKB-EC"/>
</dbReference>
<dbReference type="Pfam" id="PF00933">
    <property type="entry name" value="Glyco_hydro_3"/>
    <property type="match status" value="1"/>
</dbReference>
<keyword evidence="8" id="KW-0325">Glycoprotein</keyword>
<dbReference type="SUPFAM" id="SSF53167">
    <property type="entry name" value="Purine and uridine phosphorylases"/>
    <property type="match status" value="1"/>
</dbReference>
<feature type="repeat" description="ANK" evidence="16">
    <location>
        <begin position="1544"/>
        <end position="1576"/>
    </location>
</feature>
<keyword evidence="11" id="KW-0624">Polysaccharide degradation</keyword>
<keyword evidence="9" id="KW-0119">Carbohydrate metabolism</keyword>
<feature type="compositionally biased region" description="Pro residues" evidence="17">
    <location>
        <begin position="476"/>
        <end position="510"/>
    </location>
</feature>
<dbReference type="InterPro" id="IPR036770">
    <property type="entry name" value="Ankyrin_rpt-contain_sf"/>
</dbReference>
<evidence type="ECO:0000256" key="16">
    <source>
        <dbReference type="PROSITE-ProRule" id="PRU00023"/>
    </source>
</evidence>
<evidence type="ECO:0000256" key="17">
    <source>
        <dbReference type="SAM" id="MobiDB-lite"/>
    </source>
</evidence>
<keyword evidence="16" id="KW-0040">ANK repeat</keyword>
<organism evidence="19 20">
    <name type="scientific">Chaetomium globosum (strain ATCC 6205 / CBS 148.51 / DSM 1962 / NBRC 6347 / NRRL 1970)</name>
    <name type="common">Soil fungus</name>
    <dbReference type="NCBI Taxonomy" id="306901"/>
    <lineage>
        <taxon>Eukaryota</taxon>
        <taxon>Fungi</taxon>
        <taxon>Dikarya</taxon>
        <taxon>Ascomycota</taxon>
        <taxon>Pezizomycotina</taxon>
        <taxon>Sordariomycetes</taxon>
        <taxon>Sordariomycetidae</taxon>
        <taxon>Sordariales</taxon>
        <taxon>Chaetomiaceae</taxon>
        <taxon>Chaetomium</taxon>
    </lineage>
</organism>
<dbReference type="Gene3D" id="3.20.20.300">
    <property type="entry name" value="Glycoside hydrolase, family 3, N-terminal domain"/>
    <property type="match status" value="1"/>
</dbReference>
<dbReference type="GeneID" id="4395829"/>
<dbReference type="eggNOG" id="KOG4177">
    <property type="taxonomic scope" value="Eukaryota"/>
</dbReference>
<dbReference type="InterPro" id="IPR001764">
    <property type="entry name" value="Glyco_hydro_3_N"/>
</dbReference>
<dbReference type="InterPro" id="IPR000845">
    <property type="entry name" value="Nucleoside_phosphorylase_d"/>
</dbReference>
<keyword evidence="10" id="KW-0326">Glycosidase</keyword>
<evidence type="ECO:0000259" key="18">
    <source>
        <dbReference type="PROSITE" id="PS50837"/>
    </source>
</evidence>
<comment type="similarity">
    <text evidence="3">Belongs to the glycosyl hydrolase 3 family.</text>
</comment>
<keyword evidence="6" id="KW-0677">Repeat</keyword>
<dbReference type="HOGENOM" id="CLU_235537_0_0_1"/>
<feature type="repeat" description="ANK" evidence="16">
    <location>
        <begin position="1678"/>
        <end position="1710"/>
    </location>
</feature>
<sequence>MELLKSALDLLPRKFRRFSSPGSEQAVLSTKKATAATLLCAACSLQTGSGVSELPYYGRSPPVYPSPTGNGSTNGRWSLAYGHARDIVSRMTVEEKVNITRGWPGPCVGNTGEVPRLGIPSLCFADGPSGIRGQEFVSAFPAGIHLAATFDRDLMYRYGQALGNEYHGKGIHVALGPVAGPLGRVAKGGRNWEGLSNDPYLAGAGMGAITRGIQEAGVIATPKHWLLNEQEFRRRWGPMGDAISANVDDRTLHELYVFPFMDALREGAGAVMCSYQRANHSYACQNSKLLNGILKTELGFEGFVVSDWDGQMSGVASANAGLDLVMPGAGFWGDHLVEAVNNGSVTEERISDMVTRILAPWYYLGQENAYPPPAIYDNLQKHFPVDVRGDHANLIEEIGAAGTVLVKNVNNTLPFKKPKFLCIYGYDATVKAGPWQNRDRYSGAYDENFGWNTFNGTLVTAGGSGGNTPPSASASPTPPSPTPTSPSPPLPSPQTGPNTPPPTTTTPPSPKAATPPSGKSSPSPAAPSPTRAPSTAPRSPSCSSQPALPMLEEGGPPGPTASGPSSSTAMASSINDPLSSDLERQDNFLPSPPCDEFGVAIICALPVEAKAVCALFEEQWNDEGLDRAATDTNSYTVGSIGPHPVVLAHMPTMGKVAAATVAGNLRASFRYLKLVLVVGICGGAPGASKNPSDAVFLGDVVPLEWPHFGESHASLAAPSVEGIQQSFQGIVGLIGQVGNPVRDVVSRLQAAAEKSCETLGCSQEMPSLAPRSPPEGRLQPTVHFGLVASGDTVMRSGRDRDEIARRDGVIAFEMEGAGCWEILRESSCLIIKSVCDYADSHKNKLFQDYAAAVAAATAKALLESWDAHIPDSLQPLPSWQAFRKNKRSGFSVEEAKLLGSLKMVPYLDRKDRNPHRVSGTCEWFVNHSLFNNWLTGSQGSQDCQALWVSADPGCGKSVLAKYLVDHIIPTTQSRTTCYLFFKVDFEDQKSVANAMCCLLHQLSTQNPVLFDKTVRTQLEAEGANLAASFQSLWNILLQVAGNKNAGEIICILDALDECAANDRQVLAKALLDQHRTKRAPNLKFLLTSRPFGSIRRDFQPSDNTELAVVHLSGENEAETKQICKEIDIFIEARVREVGAKLKLDKGEQDLLLRGLLRMPHRTYLWVYLTLDHVENSDSINKRKIREVLSRLPRSVDEAYEKILSTSCDLEELRKTLHIIVAAVRHLTLREMSFALAIRSSHRCYREGELDPDERFRERLRNICGLFVVVVDSKIYLLHQTAREFLVMADSQQESHKAPGPSNTKSKWKHFLEPTESHQVLAEICLWHLRFSELSEGTPEPLKKENNNSFPHFRPIQLRLCVRKYEFLEYSAYFWLVHLRALQTRVDEKMVQAMLEICNACHQYRQWWFRAMASDRPGKMHEFSPYITNDLTTTPLMIASYFGLFPAVKEFVRAGCDQLLARGARGRTALVWAAACGHADVARALIDEQPRMLRSFQRLGIWKPFINATDDKRMMPLFWAVKSESADIVRLLLDNGADVNARRYWGKTVLSSACEEGGLDVIQLLLERGANVNKRTFDPEMLSLEEPSERFGHTMSILIHLGVIICRWRWGWEGRPPLLATLESGSEDIAKVLLENKADIGLKCRGGHTPLTLACKAGMMDTTKLLLKRGVDINQKGPMGVPALCYACQNGHEPLVRFLVEQGANIVSMDGARDSEGASILVAIAAYGNDGGVKWLLKNGADIESQNGHGETPLMLAPSWSWERTGKEKTSKERTVWALLQAGANIHVTARNGMSVLQLVISRFASVAIAKWLLERGADIEHRDKQGRTALSYALIHIYNRDQQGEMVTVLLARGAKIHWKDNKGQTALALAAKYGRMGIVRLLVEHGADIMDIEDVDTREKVSLACREANNPPT</sequence>
<evidence type="ECO:0000313" key="19">
    <source>
        <dbReference type="EMBL" id="EAQ84751.1"/>
    </source>
</evidence>
<evidence type="ECO:0000256" key="2">
    <source>
        <dbReference type="ARBA" id="ARBA00004987"/>
    </source>
</evidence>
<dbReference type="Proteomes" id="UP000001056">
    <property type="component" value="Unassembled WGS sequence"/>
</dbReference>
<reference evidence="20" key="1">
    <citation type="journal article" date="2015" name="Genome Announc.">
        <title>Draft genome sequence of the cellulolytic fungus Chaetomium globosum.</title>
        <authorList>
            <person name="Cuomo C.A."/>
            <person name="Untereiner W.A."/>
            <person name="Ma L.-J."/>
            <person name="Grabherr M."/>
            <person name="Birren B.W."/>
        </authorList>
    </citation>
    <scope>NUCLEOTIDE SEQUENCE [LARGE SCALE GENOMIC DNA]</scope>
    <source>
        <strain evidence="20">ATCC 6205 / CBS 148.51 / DSM 1962 / NBRC 6347 / NRRL 1970</strain>
    </source>
</reference>
<dbReference type="Pfam" id="PF12796">
    <property type="entry name" value="Ank_2"/>
    <property type="match status" value="4"/>
</dbReference>
<evidence type="ECO:0000256" key="8">
    <source>
        <dbReference type="ARBA" id="ARBA00023180"/>
    </source>
</evidence>
<feature type="repeat" description="ANK" evidence="16">
    <location>
        <begin position="1645"/>
        <end position="1677"/>
    </location>
</feature>
<dbReference type="InterPro" id="IPR002110">
    <property type="entry name" value="Ankyrin_rpt"/>
</dbReference>
<dbReference type="EC" id="3.2.1.21" evidence="4"/>
<evidence type="ECO:0000256" key="10">
    <source>
        <dbReference type="ARBA" id="ARBA00023295"/>
    </source>
</evidence>
<dbReference type="SUPFAM" id="SSF48403">
    <property type="entry name" value="Ankyrin repeat"/>
    <property type="match status" value="2"/>
</dbReference>
<name>Q2GTD9_CHAGB</name>
<dbReference type="SUPFAM" id="SSF51445">
    <property type="entry name" value="(Trans)glycosidases"/>
    <property type="match status" value="1"/>
</dbReference>
<dbReference type="InterPro" id="IPR056884">
    <property type="entry name" value="NPHP3-like_N"/>
</dbReference>
<dbReference type="Pfam" id="PF00023">
    <property type="entry name" value="Ank"/>
    <property type="match status" value="1"/>
</dbReference>
<feature type="repeat" description="ANK" evidence="16">
    <location>
        <begin position="1715"/>
        <end position="1747"/>
    </location>
</feature>
<evidence type="ECO:0000256" key="12">
    <source>
        <dbReference type="ARBA" id="ARBA00070030"/>
    </source>
</evidence>
<protein>
    <recommendedName>
        <fullName evidence="12">Beta-glucosidase cel3A</fullName>
        <ecNumber evidence="4">3.2.1.21</ecNumber>
    </recommendedName>
    <alternativeName>
        <fullName evidence="13">Beta-D-glucoside glucohydrolase cel3A</fullName>
    </alternativeName>
    <alternativeName>
        <fullName evidence="15">Cellobiase cel3A</fullName>
    </alternativeName>
    <alternativeName>
        <fullName evidence="14">Gentiobiase cel3A</fullName>
    </alternativeName>
</protein>
<feature type="repeat" description="ANK" evidence="16">
    <location>
        <begin position="1863"/>
        <end position="1895"/>
    </location>
</feature>
<dbReference type="InterPro" id="IPR050288">
    <property type="entry name" value="Cellulose_deg_GH3"/>
</dbReference>
<evidence type="ECO:0000256" key="6">
    <source>
        <dbReference type="ARBA" id="ARBA00022737"/>
    </source>
</evidence>
<keyword evidence="20" id="KW-1185">Reference proteome</keyword>
<dbReference type="Gene3D" id="1.25.40.20">
    <property type="entry name" value="Ankyrin repeat-containing domain"/>
    <property type="match status" value="2"/>
</dbReference>
<dbReference type="VEuPathDB" id="FungiDB:CHGG_08765"/>